<sequence length="290" mass="32565">MGLDFSKKPWYETDKYEDSSAVSERIRELPETFLGPMGLALVKSYPTGETQKGWGLNPPKDSTEGFMPRYRRTEFAERRALHRFEHEGGAFAFVMRAMKVVAVDIDGKNGGLEFVKELGILPPTLAETSKSGTGYHLFYSTPEEWDDVVGFADVSDSIGIVQGVDIRNVGCIYHYPQQRWNDRPIVPVPEGLWKKLTEKLVQRQQAAAAISTVLTQGDDLEIMMMQDSLVDELNKPLKSGNRNSYLFAIGNKMRQAGVDKWDEKVHARALEVGLPVEEADRLVSNIAKQP</sequence>
<protein>
    <submittedName>
        <fullName evidence="2">DNA primase/polymerase</fullName>
    </submittedName>
</protein>
<accession>A0A516KSZ8</accession>
<evidence type="ECO:0000313" key="3">
    <source>
        <dbReference type="Proteomes" id="UP000315309"/>
    </source>
</evidence>
<proteinExistence type="predicted"/>
<dbReference type="RefSeq" id="YP_009850659.1">
    <property type="nucleotide sequence ID" value="NC_048801.1"/>
</dbReference>
<organism evidence="2 3">
    <name type="scientific">Microbacterium phage Araxxi</name>
    <dbReference type="NCBI Taxonomy" id="2590948"/>
    <lineage>
        <taxon>Viruses</taxon>
        <taxon>Duplodnaviria</taxon>
        <taxon>Heunggongvirae</taxon>
        <taxon>Uroviricota</taxon>
        <taxon>Caudoviricetes</taxon>
        <taxon>Burrovirus</taxon>
        <taxon>Burrovirus araxxi</taxon>
    </lineage>
</organism>
<name>A0A516KSZ8_9CAUD</name>
<dbReference type="GeneID" id="55621142"/>
<dbReference type="EMBL" id="MN062711">
    <property type="protein sequence ID" value="QDP44821.1"/>
    <property type="molecule type" value="Genomic_DNA"/>
</dbReference>
<gene>
    <name evidence="2" type="primary">2</name>
    <name evidence="2" type="ORF">SEA_ARAXXI_2</name>
</gene>
<evidence type="ECO:0000259" key="1">
    <source>
        <dbReference type="Pfam" id="PF09250"/>
    </source>
</evidence>
<dbReference type="InterPro" id="IPR015330">
    <property type="entry name" value="DNA_primase/pol_bifunc_N"/>
</dbReference>
<evidence type="ECO:0000313" key="2">
    <source>
        <dbReference type="EMBL" id="QDP44821.1"/>
    </source>
</evidence>
<reference evidence="2 3" key="1">
    <citation type="submission" date="2019-06" db="EMBL/GenBank/DDBJ databases">
        <authorList>
            <person name="Cleveland K."/>
            <person name="Luciani P."/>
            <person name="Chung H."/>
            <person name="Caruso S.M."/>
            <person name="Garlena R.A."/>
            <person name="Russell D.A."/>
            <person name="Pope W.H."/>
            <person name="Jacobs-Sera D."/>
            <person name="Hatfull G.F."/>
        </authorList>
    </citation>
    <scope>NUCLEOTIDE SEQUENCE [LARGE SCALE GENOMIC DNA]</scope>
</reference>
<dbReference type="Proteomes" id="UP000315309">
    <property type="component" value="Segment"/>
</dbReference>
<dbReference type="KEGG" id="vg:55621142"/>
<feature type="domain" description="DNA primase/polymerase bifunctional N-terminal" evidence="1">
    <location>
        <begin position="85"/>
        <end position="176"/>
    </location>
</feature>
<dbReference type="Pfam" id="PF09250">
    <property type="entry name" value="Prim-Pol"/>
    <property type="match status" value="1"/>
</dbReference>
<keyword evidence="3" id="KW-1185">Reference proteome</keyword>